<protein>
    <recommendedName>
        <fullName evidence="1">J domain-containing protein</fullName>
    </recommendedName>
</protein>
<feature type="non-terminal residue" evidence="2">
    <location>
        <position position="301"/>
    </location>
</feature>
<reference evidence="2" key="1">
    <citation type="journal article" date="2014" name="Front. Microbiol.">
        <title>High frequency of phylogenetically diverse reductive dehalogenase-homologous genes in deep subseafloor sedimentary metagenomes.</title>
        <authorList>
            <person name="Kawai M."/>
            <person name="Futagami T."/>
            <person name="Toyoda A."/>
            <person name="Takaki Y."/>
            <person name="Nishi S."/>
            <person name="Hori S."/>
            <person name="Arai W."/>
            <person name="Tsubouchi T."/>
            <person name="Morono Y."/>
            <person name="Uchiyama I."/>
            <person name="Ito T."/>
            <person name="Fujiyama A."/>
            <person name="Inagaki F."/>
            <person name="Takami H."/>
        </authorList>
    </citation>
    <scope>NUCLEOTIDE SEQUENCE</scope>
    <source>
        <strain evidence="2">Expedition CK06-06</strain>
    </source>
</reference>
<sequence length="301" mass="33304">IAFLRASTIKRYNRVKEKLKVRKELMPQKAREVMGVTETATPDELTKIYRDKALVLHPDKPTGSMEKFEELGGAYEYLMGNTPEFQLWAGVPVPSGKEIAKALEGLKFSPEQIGEITSALKTGAVEAIPSAAVGALTRAGLMVEPPITPPVKPPEAPPEVIRPEAMSTQAQKAEAHIIAKERALITPEGKTRPGYRRLAKAMTGKTSMKDMTREEADSFINSLKGISEPYYRKGKLVPPSIPKTTAVVPQGFFQREFKEPTIASLFTSQTYYSELLGVKPLVEPLEVAKQKFDLEYRKQSS</sequence>
<dbReference type="InterPro" id="IPR001623">
    <property type="entry name" value="DnaJ_domain"/>
</dbReference>
<dbReference type="AlphaFoldDB" id="X1ALN5"/>
<name>X1ALN5_9ZZZZ</name>
<dbReference type="Pfam" id="PF00226">
    <property type="entry name" value="DnaJ"/>
    <property type="match status" value="1"/>
</dbReference>
<dbReference type="SMART" id="SM00271">
    <property type="entry name" value="DnaJ"/>
    <property type="match status" value="1"/>
</dbReference>
<dbReference type="PROSITE" id="PS50076">
    <property type="entry name" value="DNAJ_2"/>
    <property type="match status" value="1"/>
</dbReference>
<proteinExistence type="predicted"/>
<feature type="domain" description="J" evidence="1">
    <location>
        <begin position="29"/>
        <end position="83"/>
    </location>
</feature>
<dbReference type="Gene3D" id="1.10.287.110">
    <property type="entry name" value="DnaJ domain"/>
    <property type="match status" value="1"/>
</dbReference>
<organism evidence="2">
    <name type="scientific">marine sediment metagenome</name>
    <dbReference type="NCBI Taxonomy" id="412755"/>
    <lineage>
        <taxon>unclassified sequences</taxon>
        <taxon>metagenomes</taxon>
        <taxon>ecological metagenomes</taxon>
    </lineage>
</organism>
<evidence type="ECO:0000313" key="2">
    <source>
        <dbReference type="EMBL" id="GAG83560.1"/>
    </source>
</evidence>
<dbReference type="InterPro" id="IPR036869">
    <property type="entry name" value="J_dom_sf"/>
</dbReference>
<evidence type="ECO:0000259" key="1">
    <source>
        <dbReference type="PROSITE" id="PS50076"/>
    </source>
</evidence>
<gene>
    <name evidence="2" type="ORF">S01H4_24171</name>
</gene>
<comment type="caution">
    <text evidence="2">The sequence shown here is derived from an EMBL/GenBank/DDBJ whole genome shotgun (WGS) entry which is preliminary data.</text>
</comment>
<feature type="non-terminal residue" evidence="2">
    <location>
        <position position="1"/>
    </location>
</feature>
<accession>X1ALN5</accession>
<dbReference type="CDD" id="cd06257">
    <property type="entry name" value="DnaJ"/>
    <property type="match status" value="1"/>
</dbReference>
<dbReference type="EMBL" id="BART01011321">
    <property type="protein sequence ID" value="GAG83560.1"/>
    <property type="molecule type" value="Genomic_DNA"/>
</dbReference>
<dbReference type="SUPFAM" id="SSF46565">
    <property type="entry name" value="Chaperone J-domain"/>
    <property type="match status" value="1"/>
</dbReference>